<dbReference type="InterPro" id="IPR050950">
    <property type="entry name" value="HTH-type_LysR_regulators"/>
</dbReference>
<evidence type="ECO:0000256" key="3">
    <source>
        <dbReference type="ARBA" id="ARBA00023125"/>
    </source>
</evidence>
<evidence type="ECO:0000313" key="7">
    <source>
        <dbReference type="Proteomes" id="UP001285921"/>
    </source>
</evidence>
<dbReference type="InterPro" id="IPR036388">
    <property type="entry name" value="WH-like_DNA-bd_sf"/>
</dbReference>
<feature type="domain" description="HTH lysR-type" evidence="5">
    <location>
        <begin position="1"/>
        <end position="58"/>
    </location>
</feature>
<dbReference type="SUPFAM" id="SSF53850">
    <property type="entry name" value="Periplasmic binding protein-like II"/>
    <property type="match status" value="1"/>
</dbReference>
<comment type="caution">
    <text evidence="6">The sequence shown here is derived from an EMBL/GenBank/DDBJ whole genome shotgun (WGS) entry which is preliminary data.</text>
</comment>
<evidence type="ECO:0000256" key="2">
    <source>
        <dbReference type="ARBA" id="ARBA00023015"/>
    </source>
</evidence>
<keyword evidence="4" id="KW-0804">Transcription</keyword>
<keyword evidence="2" id="KW-0805">Transcription regulation</keyword>
<dbReference type="Proteomes" id="UP001285921">
    <property type="component" value="Unassembled WGS sequence"/>
</dbReference>
<dbReference type="CDD" id="cd05466">
    <property type="entry name" value="PBP2_LTTR_substrate"/>
    <property type="match status" value="1"/>
</dbReference>
<dbReference type="InterPro" id="IPR036390">
    <property type="entry name" value="WH_DNA-bd_sf"/>
</dbReference>
<evidence type="ECO:0000313" key="6">
    <source>
        <dbReference type="EMBL" id="GMK43616.1"/>
    </source>
</evidence>
<keyword evidence="3" id="KW-0238">DNA-binding</keyword>
<protein>
    <submittedName>
        <fullName evidence="6">LysR family transcriptional regulator</fullName>
    </submittedName>
</protein>
<gene>
    <name evidence="6" type="ORF">PghCCS26_07430</name>
</gene>
<sequence>MELLQLQYFQTVARLEHITKAAEELQIAQPSLSKTIARLEANIGVPLFDRQGRNIRLNPFGKVFLQRVERIFQELEEGKREVRDMAGLNRGSITLGASLTSVLPELLAAFLGEYPNVHIRQVMEPIATMRRLLEEGEIDLCITTTPVEAPDMEWTPLRTEEVYVFVHENHRLAGRESIELIELKDEPMISMRQGYWFRSYTDELCRKAGFTPNTMIEVDEADAIILLLRRGLGVCFIPEIHWKKREHLIQKPIRIKDHPGFQLTTGLVWSKKHYLSVAAQRFREFVLDYYSKLDGVKPSSDLVEVVNEFELAARKDRNP</sequence>
<comment type="similarity">
    <text evidence="1">Belongs to the LysR transcriptional regulatory family.</text>
</comment>
<evidence type="ECO:0000256" key="1">
    <source>
        <dbReference type="ARBA" id="ARBA00009437"/>
    </source>
</evidence>
<dbReference type="Pfam" id="PF03466">
    <property type="entry name" value="LysR_substrate"/>
    <property type="match status" value="1"/>
</dbReference>
<dbReference type="PROSITE" id="PS50931">
    <property type="entry name" value="HTH_LYSR"/>
    <property type="match status" value="1"/>
</dbReference>
<dbReference type="EMBL" id="BTCL01000002">
    <property type="protein sequence ID" value="GMK43616.1"/>
    <property type="molecule type" value="Genomic_DNA"/>
</dbReference>
<dbReference type="Gene3D" id="3.40.190.290">
    <property type="match status" value="1"/>
</dbReference>
<accession>A0ABQ6NET9</accession>
<dbReference type="PRINTS" id="PR00039">
    <property type="entry name" value="HTHLYSR"/>
</dbReference>
<name>A0ABQ6NET9_9BACL</name>
<dbReference type="InterPro" id="IPR005119">
    <property type="entry name" value="LysR_subst-bd"/>
</dbReference>
<dbReference type="RefSeq" id="WP_201002800.1">
    <property type="nucleotide sequence ID" value="NZ_BTCL01000002.1"/>
</dbReference>
<proteinExistence type="inferred from homology"/>
<organism evidence="6 7">
    <name type="scientific">Paenibacillus glycanilyticus</name>
    <dbReference type="NCBI Taxonomy" id="126569"/>
    <lineage>
        <taxon>Bacteria</taxon>
        <taxon>Bacillati</taxon>
        <taxon>Bacillota</taxon>
        <taxon>Bacilli</taxon>
        <taxon>Bacillales</taxon>
        <taxon>Paenibacillaceae</taxon>
        <taxon>Paenibacillus</taxon>
    </lineage>
</organism>
<dbReference type="SUPFAM" id="SSF46785">
    <property type="entry name" value="Winged helix' DNA-binding domain"/>
    <property type="match status" value="1"/>
</dbReference>
<reference evidence="6 7" key="1">
    <citation type="submission" date="2023-05" db="EMBL/GenBank/DDBJ databases">
        <title>Draft genome of Paenibacillus sp. CCS26.</title>
        <authorList>
            <person name="Akita H."/>
            <person name="Shinto Y."/>
            <person name="Kimura Z."/>
        </authorList>
    </citation>
    <scope>NUCLEOTIDE SEQUENCE [LARGE SCALE GENOMIC DNA]</scope>
    <source>
        <strain evidence="6 7">CCS26</strain>
    </source>
</reference>
<evidence type="ECO:0000259" key="5">
    <source>
        <dbReference type="PROSITE" id="PS50931"/>
    </source>
</evidence>
<dbReference type="PANTHER" id="PTHR30419">
    <property type="entry name" value="HTH-TYPE TRANSCRIPTIONAL REGULATOR YBHD"/>
    <property type="match status" value="1"/>
</dbReference>
<dbReference type="Pfam" id="PF00126">
    <property type="entry name" value="HTH_1"/>
    <property type="match status" value="1"/>
</dbReference>
<dbReference type="PANTHER" id="PTHR30419:SF28">
    <property type="entry name" value="HTH-TYPE TRANSCRIPTIONAL REGULATOR BSDA"/>
    <property type="match status" value="1"/>
</dbReference>
<evidence type="ECO:0000256" key="4">
    <source>
        <dbReference type="ARBA" id="ARBA00023163"/>
    </source>
</evidence>
<dbReference type="InterPro" id="IPR000847">
    <property type="entry name" value="LysR_HTH_N"/>
</dbReference>
<dbReference type="Gene3D" id="1.10.10.10">
    <property type="entry name" value="Winged helix-like DNA-binding domain superfamily/Winged helix DNA-binding domain"/>
    <property type="match status" value="1"/>
</dbReference>
<keyword evidence="7" id="KW-1185">Reference proteome</keyword>